<protein>
    <submittedName>
        <fullName evidence="1">Uncharacterized protein</fullName>
    </submittedName>
</protein>
<gene>
    <name evidence="1" type="ORF">GCM10008090_00380</name>
</gene>
<comment type="caution">
    <text evidence="1">The sequence shown here is derived from an EMBL/GenBank/DDBJ whole genome shotgun (WGS) entry which is preliminary data.</text>
</comment>
<reference evidence="1" key="2">
    <citation type="submission" date="2020-09" db="EMBL/GenBank/DDBJ databases">
        <authorList>
            <person name="Sun Q."/>
            <person name="Kim S."/>
        </authorList>
    </citation>
    <scope>NUCLEOTIDE SEQUENCE</scope>
    <source>
        <strain evidence="1">KCTC 12711</strain>
    </source>
</reference>
<organism evidence="1 2">
    <name type="scientific">Arenicella chitinivorans</name>
    <dbReference type="NCBI Taxonomy" id="1329800"/>
    <lineage>
        <taxon>Bacteria</taxon>
        <taxon>Pseudomonadati</taxon>
        <taxon>Pseudomonadota</taxon>
        <taxon>Gammaproteobacteria</taxon>
        <taxon>Arenicellales</taxon>
        <taxon>Arenicellaceae</taxon>
        <taxon>Arenicella</taxon>
    </lineage>
</organism>
<sequence length="70" mass="8048">MQLFVLTLSIGFTKPAYAAEYQLRVESKEAAKGYVSLQIFRKRKSCLKAITEHQPKYPGRELVCVKLTNR</sequence>
<dbReference type="EMBL" id="BMXA01000001">
    <property type="protein sequence ID" value="GGZ96112.1"/>
    <property type="molecule type" value="Genomic_DNA"/>
</dbReference>
<proteinExistence type="predicted"/>
<evidence type="ECO:0000313" key="1">
    <source>
        <dbReference type="EMBL" id="GGZ96112.1"/>
    </source>
</evidence>
<dbReference type="Proteomes" id="UP000614811">
    <property type="component" value="Unassembled WGS sequence"/>
</dbReference>
<dbReference type="AlphaFoldDB" id="A0A918RG75"/>
<evidence type="ECO:0000313" key="2">
    <source>
        <dbReference type="Proteomes" id="UP000614811"/>
    </source>
</evidence>
<accession>A0A918RG75</accession>
<reference evidence="1" key="1">
    <citation type="journal article" date="2014" name="Int. J. Syst. Evol. Microbiol.">
        <title>Complete genome sequence of Corynebacterium casei LMG S-19264T (=DSM 44701T), isolated from a smear-ripened cheese.</title>
        <authorList>
            <consortium name="US DOE Joint Genome Institute (JGI-PGF)"/>
            <person name="Walter F."/>
            <person name="Albersmeier A."/>
            <person name="Kalinowski J."/>
            <person name="Ruckert C."/>
        </authorList>
    </citation>
    <scope>NUCLEOTIDE SEQUENCE</scope>
    <source>
        <strain evidence="1">KCTC 12711</strain>
    </source>
</reference>
<keyword evidence="2" id="KW-1185">Reference proteome</keyword>
<name>A0A918RG75_9GAMM</name>